<feature type="transmembrane region" description="Helical" evidence="5">
    <location>
        <begin position="36"/>
        <end position="60"/>
    </location>
</feature>
<dbReference type="Pfam" id="PF00916">
    <property type="entry name" value="Sulfate_transp"/>
    <property type="match status" value="1"/>
</dbReference>
<proteinExistence type="predicted"/>
<feature type="transmembrane region" description="Helical" evidence="5">
    <location>
        <begin position="415"/>
        <end position="438"/>
    </location>
</feature>
<dbReference type="GO" id="GO:0016020">
    <property type="term" value="C:membrane"/>
    <property type="evidence" value="ECO:0007669"/>
    <property type="project" value="UniProtKB-SubCell"/>
</dbReference>
<dbReference type="AlphaFoldDB" id="A0A0A0BEJ4"/>
<feature type="transmembrane region" description="Helical" evidence="5">
    <location>
        <begin position="144"/>
        <end position="162"/>
    </location>
</feature>
<dbReference type="InterPro" id="IPR002645">
    <property type="entry name" value="STAS_dom"/>
</dbReference>
<gene>
    <name evidence="7" type="ORF">LP43_2246</name>
</gene>
<dbReference type="RefSeq" id="WP_036315235.1">
    <property type="nucleotide sequence ID" value="NZ_JRQD01000005.1"/>
</dbReference>
<evidence type="ECO:0000256" key="2">
    <source>
        <dbReference type="ARBA" id="ARBA00022692"/>
    </source>
</evidence>
<feature type="domain" description="STAS" evidence="6">
    <location>
        <begin position="465"/>
        <end position="578"/>
    </location>
</feature>
<dbReference type="STRING" id="392484.LP43_2246"/>
<feature type="transmembrane region" description="Helical" evidence="5">
    <location>
        <begin position="348"/>
        <end position="368"/>
    </location>
</feature>
<feature type="transmembrane region" description="Helical" evidence="5">
    <location>
        <begin position="275"/>
        <end position="296"/>
    </location>
</feature>
<feature type="transmembrane region" description="Helical" evidence="5">
    <location>
        <begin position="317"/>
        <end position="336"/>
    </location>
</feature>
<sequence length="580" mass="62090">MLKEAPALSLLQRLKNGLPVLDWIKTYNVQLFHSDIFAGIITAILLIPQGIAYAFLAGLPAEVGIYSSLLPALLYVVLGTSRVLSVGPVSIAAIMVASALASPEVVAIGTPVQNAMILALEGGLILCLMSMLRMGGLVHYISQPVLTGFTTGAAIIIVFSQLPKMLGLDLTGCASLQACFIDPSIQINTATMGVGLLAVALLFLMGSPLNFLLNKLRVKKTIATAITKSAPLLSISLGIILVTQFSLDIEHQVAIVGEIPQGLPTPSIEFLNVSLAHMLALLPSAFFISLIAYVESVAIAKFIASVRNEKLDTNQELVGLGAANLASSFTGGMPVAGGFSRTMVNYAAGAQSQMAMLIAVIVLAAALLSVSQTLEAIPKAVLASIIIIAVAPLIKVKAIISTWKSDKADGISQLVTLLGVLILGIEEGIVLGVVATIFSYMRRTSKPHIAVVGKIHDTDHFRNIKRHKVQTWEDLLLIRIDENITFANINYISEFIEHEYQLYSPKQIVLIFSSVSYIDTTAVSYFRQLISNLKQQGTTLNLAEVKGPVLEILEKINFVSDLSPGKIFFQTSDAVKSFVK</sequence>
<dbReference type="CDD" id="cd07042">
    <property type="entry name" value="STAS_SulP_like_sulfate_transporter"/>
    <property type="match status" value="1"/>
</dbReference>
<evidence type="ECO:0000256" key="3">
    <source>
        <dbReference type="ARBA" id="ARBA00022989"/>
    </source>
</evidence>
<evidence type="ECO:0000256" key="1">
    <source>
        <dbReference type="ARBA" id="ARBA00004141"/>
    </source>
</evidence>
<feature type="transmembrane region" description="Helical" evidence="5">
    <location>
        <begin position="192"/>
        <end position="213"/>
    </location>
</feature>
<evidence type="ECO:0000256" key="4">
    <source>
        <dbReference type="ARBA" id="ARBA00023136"/>
    </source>
</evidence>
<dbReference type="InterPro" id="IPR036513">
    <property type="entry name" value="STAS_dom_sf"/>
</dbReference>
<feature type="transmembrane region" description="Helical" evidence="5">
    <location>
        <begin position="112"/>
        <end position="132"/>
    </location>
</feature>
<organism evidence="7 8">
    <name type="scientific">Methylophaga thiooxydans</name>
    <dbReference type="NCBI Taxonomy" id="392484"/>
    <lineage>
        <taxon>Bacteria</taxon>
        <taxon>Pseudomonadati</taxon>
        <taxon>Pseudomonadota</taxon>
        <taxon>Gammaproteobacteria</taxon>
        <taxon>Thiotrichales</taxon>
        <taxon>Piscirickettsiaceae</taxon>
        <taxon>Methylophaga</taxon>
    </lineage>
</organism>
<dbReference type="Gene3D" id="3.30.750.24">
    <property type="entry name" value="STAS domain"/>
    <property type="match status" value="1"/>
</dbReference>
<feature type="transmembrane region" description="Helical" evidence="5">
    <location>
        <begin position="72"/>
        <end position="100"/>
    </location>
</feature>
<keyword evidence="2 5" id="KW-0812">Transmembrane</keyword>
<evidence type="ECO:0000259" key="6">
    <source>
        <dbReference type="PROSITE" id="PS50801"/>
    </source>
</evidence>
<dbReference type="EMBL" id="JRQD01000005">
    <property type="protein sequence ID" value="KGM06371.1"/>
    <property type="molecule type" value="Genomic_DNA"/>
</dbReference>
<dbReference type="PANTHER" id="PTHR11814">
    <property type="entry name" value="SULFATE TRANSPORTER"/>
    <property type="match status" value="1"/>
</dbReference>
<feature type="transmembrane region" description="Helical" evidence="5">
    <location>
        <begin position="380"/>
        <end position="403"/>
    </location>
</feature>
<name>A0A0A0BEJ4_9GAMM</name>
<dbReference type="NCBIfam" id="TIGR00815">
    <property type="entry name" value="sulP"/>
    <property type="match status" value="1"/>
</dbReference>
<keyword evidence="4 5" id="KW-0472">Membrane</keyword>
<dbReference type="Pfam" id="PF01740">
    <property type="entry name" value="STAS"/>
    <property type="match status" value="1"/>
</dbReference>
<evidence type="ECO:0000313" key="8">
    <source>
        <dbReference type="Proteomes" id="UP000029999"/>
    </source>
</evidence>
<dbReference type="InterPro" id="IPR001902">
    <property type="entry name" value="SLC26A/SulP_fam"/>
</dbReference>
<dbReference type="SUPFAM" id="SSF52091">
    <property type="entry name" value="SpoIIaa-like"/>
    <property type="match status" value="1"/>
</dbReference>
<accession>A0A0A0BEJ4</accession>
<dbReference type="Proteomes" id="UP000029999">
    <property type="component" value="Unassembled WGS sequence"/>
</dbReference>
<keyword evidence="3 5" id="KW-1133">Transmembrane helix</keyword>
<comment type="subcellular location">
    <subcellularLocation>
        <location evidence="1">Membrane</location>
        <topology evidence="1">Multi-pass membrane protein</topology>
    </subcellularLocation>
</comment>
<dbReference type="PROSITE" id="PS50801">
    <property type="entry name" value="STAS"/>
    <property type="match status" value="1"/>
</dbReference>
<feature type="transmembrane region" description="Helical" evidence="5">
    <location>
        <begin position="225"/>
        <end position="247"/>
    </location>
</feature>
<comment type="caution">
    <text evidence="7">The sequence shown here is derived from an EMBL/GenBank/DDBJ whole genome shotgun (WGS) entry which is preliminary data.</text>
</comment>
<dbReference type="InterPro" id="IPR011547">
    <property type="entry name" value="SLC26A/SulP_dom"/>
</dbReference>
<protein>
    <submittedName>
        <fullName evidence="7">Sulfate permease</fullName>
    </submittedName>
</protein>
<evidence type="ECO:0000313" key="7">
    <source>
        <dbReference type="EMBL" id="KGM06371.1"/>
    </source>
</evidence>
<evidence type="ECO:0000256" key="5">
    <source>
        <dbReference type="SAM" id="Phobius"/>
    </source>
</evidence>
<dbReference type="GO" id="GO:0055085">
    <property type="term" value="P:transmembrane transport"/>
    <property type="evidence" value="ECO:0007669"/>
    <property type="project" value="InterPro"/>
</dbReference>
<reference evidence="7 8" key="1">
    <citation type="submission" date="2014-09" db="EMBL/GenBank/DDBJ databases">
        <authorList>
            <person name="Grob C."/>
            <person name="Taubert M."/>
            <person name="Howat A.M."/>
            <person name="Burns O.J."/>
            <person name="Dixon J.L."/>
            <person name="Chen Y."/>
            <person name="Murrell J.C."/>
        </authorList>
    </citation>
    <scope>NUCLEOTIDE SEQUENCE [LARGE SCALE GENOMIC DNA]</scope>
    <source>
        <strain evidence="7">L4</strain>
    </source>
</reference>